<evidence type="ECO:0000313" key="1">
    <source>
        <dbReference type="EMBL" id="EDV99493.1"/>
    </source>
</evidence>
<name>B4JZY5_DROGR</name>
<keyword evidence="2" id="KW-1185">Reference proteome</keyword>
<evidence type="ECO:0000313" key="2">
    <source>
        <dbReference type="Proteomes" id="UP000001070"/>
    </source>
</evidence>
<proteinExistence type="predicted"/>
<dbReference type="InParanoid" id="B4JZY5"/>
<dbReference type="Proteomes" id="UP000001070">
    <property type="component" value="Unassembled WGS sequence"/>
</dbReference>
<sequence length="214" mass="24082">MALEALMELTPLHHIIRLKQKATLVRISAEGVGGNHILSHKDAQLLSYELPLLTQPRDEMAAEYIFERNFTVRMSSKREWTTLDEVHPMKPHTIKWYTDGSLTNQGTGLGVVGPRVFYHESLGTHTSIFQAESRECANPRREWSALIKKESQALEALVDLPEGKSAIGCKWVSGVKIGKYGYEERNTLTKRVAELTERISSIEKSCSRCSAARS</sequence>
<gene>
    <name evidence="1" type="primary">Dgri\GH23756</name>
    <name evidence="1" type="ORF">Dgri_GH23756</name>
</gene>
<dbReference type="OMA" id="CANPRRE"/>
<dbReference type="AlphaFoldDB" id="B4JZY5"/>
<protein>
    <submittedName>
        <fullName evidence="1">GH23756</fullName>
    </submittedName>
</protein>
<organism evidence="2">
    <name type="scientific">Drosophila grimshawi</name>
    <name type="common">Hawaiian fruit fly</name>
    <name type="synonym">Idiomyia grimshawi</name>
    <dbReference type="NCBI Taxonomy" id="7222"/>
    <lineage>
        <taxon>Eukaryota</taxon>
        <taxon>Metazoa</taxon>
        <taxon>Ecdysozoa</taxon>
        <taxon>Arthropoda</taxon>
        <taxon>Hexapoda</taxon>
        <taxon>Insecta</taxon>
        <taxon>Pterygota</taxon>
        <taxon>Neoptera</taxon>
        <taxon>Endopterygota</taxon>
        <taxon>Diptera</taxon>
        <taxon>Brachycera</taxon>
        <taxon>Muscomorpha</taxon>
        <taxon>Ephydroidea</taxon>
        <taxon>Drosophilidae</taxon>
        <taxon>Drosophila</taxon>
        <taxon>Hawaiian Drosophila</taxon>
    </lineage>
</organism>
<reference evidence="1 2" key="1">
    <citation type="journal article" date="2007" name="Nature">
        <title>Evolution of genes and genomes on the Drosophila phylogeny.</title>
        <authorList>
            <consortium name="Drosophila 12 Genomes Consortium"/>
            <person name="Clark A.G."/>
            <person name="Eisen M.B."/>
            <person name="Smith D.R."/>
            <person name="Bergman C.M."/>
            <person name="Oliver B."/>
            <person name="Markow T.A."/>
            <person name="Kaufman T.C."/>
            <person name="Kellis M."/>
            <person name="Gelbart W."/>
            <person name="Iyer V.N."/>
            <person name="Pollard D.A."/>
            <person name="Sackton T.B."/>
            <person name="Larracuente A.M."/>
            <person name="Singh N.D."/>
            <person name="Abad J.P."/>
            <person name="Abt D.N."/>
            <person name="Adryan B."/>
            <person name="Aguade M."/>
            <person name="Akashi H."/>
            <person name="Anderson W.W."/>
            <person name="Aquadro C.F."/>
            <person name="Ardell D.H."/>
            <person name="Arguello R."/>
            <person name="Artieri C.G."/>
            <person name="Barbash D.A."/>
            <person name="Barker D."/>
            <person name="Barsanti P."/>
            <person name="Batterham P."/>
            <person name="Batzoglou S."/>
            <person name="Begun D."/>
            <person name="Bhutkar A."/>
            <person name="Blanco E."/>
            <person name="Bosak S.A."/>
            <person name="Bradley R.K."/>
            <person name="Brand A.D."/>
            <person name="Brent M.R."/>
            <person name="Brooks A.N."/>
            <person name="Brown R.H."/>
            <person name="Butlin R.K."/>
            <person name="Caggese C."/>
            <person name="Calvi B.R."/>
            <person name="Bernardo de Carvalho A."/>
            <person name="Caspi A."/>
            <person name="Castrezana S."/>
            <person name="Celniker S.E."/>
            <person name="Chang J.L."/>
            <person name="Chapple C."/>
            <person name="Chatterji S."/>
            <person name="Chinwalla A."/>
            <person name="Civetta A."/>
            <person name="Clifton S.W."/>
            <person name="Comeron J.M."/>
            <person name="Costello J.C."/>
            <person name="Coyne J.A."/>
            <person name="Daub J."/>
            <person name="David R.G."/>
            <person name="Delcher A.L."/>
            <person name="Delehaunty K."/>
            <person name="Do C.B."/>
            <person name="Ebling H."/>
            <person name="Edwards K."/>
            <person name="Eickbush T."/>
            <person name="Evans J.D."/>
            <person name="Filipski A."/>
            <person name="Findeiss S."/>
            <person name="Freyhult E."/>
            <person name="Fulton L."/>
            <person name="Fulton R."/>
            <person name="Garcia A.C."/>
            <person name="Gardiner A."/>
            <person name="Garfield D.A."/>
            <person name="Garvin B.E."/>
            <person name="Gibson G."/>
            <person name="Gilbert D."/>
            <person name="Gnerre S."/>
            <person name="Godfrey J."/>
            <person name="Good R."/>
            <person name="Gotea V."/>
            <person name="Gravely B."/>
            <person name="Greenberg A.J."/>
            <person name="Griffiths-Jones S."/>
            <person name="Gross S."/>
            <person name="Guigo R."/>
            <person name="Gustafson E.A."/>
            <person name="Haerty W."/>
            <person name="Hahn M.W."/>
            <person name="Halligan D.L."/>
            <person name="Halpern A.L."/>
            <person name="Halter G.M."/>
            <person name="Han M.V."/>
            <person name="Heger A."/>
            <person name="Hillier L."/>
            <person name="Hinrichs A.S."/>
            <person name="Holmes I."/>
            <person name="Hoskins R.A."/>
            <person name="Hubisz M.J."/>
            <person name="Hultmark D."/>
            <person name="Huntley M.A."/>
            <person name="Jaffe D.B."/>
            <person name="Jagadeeshan S."/>
            <person name="Jeck W.R."/>
            <person name="Johnson J."/>
            <person name="Jones C.D."/>
            <person name="Jordan W.C."/>
            <person name="Karpen G.H."/>
            <person name="Kataoka E."/>
            <person name="Keightley P.D."/>
            <person name="Kheradpour P."/>
            <person name="Kirkness E.F."/>
            <person name="Koerich L.B."/>
            <person name="Kristiansen K."/>
            <person name="Kudrna D."/>
            <person name="Kulathinal R.J."/>
            <person name="Kumar S."/>
            <person name="Kwok R."/>
            <person name="Lander E."/>
            <person name="Langley C.H."/>
            <person name="Lapoint R."/>
            <person name="Lazzaro B.P."/>
            <person name="Lee S.J."/>
            <person name="Levesque L."/>
            <person name="Li R."/>
            <person name="Lin C.F."/>
            <person name="Lin M.F."/>
            <person name="Lindblad-Toh K."/>
            <person name="Llopart A."/>
            <person name="Long M."/>
            <person name="Low L."/>
            <person name="Lozovsky E."/>
            <person name="Lu J."/>
            <person name="Luo M."/>
            <person name="Machado C.A."/>
            <person name="Makalowski W."/>
            <person name="Marzo M."/>
            <person name="Matsuda M."/>
            <person name="Matzkin L."/>
            <person name="McAllister B."/>
            <person name="McBride C.S."/>
            <person name="McKernan B."/>
            <person name="McKernan K."/>
            <person name="Mendez-Lago M."/>
            <person name="Minx P."/>
            <person name="Mollenhauer M.U."/>
            <person name="Montooth K."/>
            <person name="Mount S.M."/>
            <person name="Mu X."/>
            <person name="Myers E."/>
            <person name="Negre B."/>
            <person name="Newfeld S."/>
            <person name="Nielsen R."/>
            <person name="Noor M.A."/>
            <person name="O'Grady P."/>
            <person name="Pachter L."/>
            <person name="Papaceit M."/>
            <person name="Parisi M.J."/>
            <person name="Parisi M."/>
            <person name="Parts L."/>
            <person name="Pedersen J.S."/>
            <person name="Pesole G."/>
            <person name="Phillippy A.M."/>
            <person name="Ponting C.P."/>
            <person name="Pop M."/>
            <person name="Porcelli D."/>
            <person name="Powell J.R."/>
            <person name="Prohaska S."/>
            <person name="Pruitt K."/>
            <person name="Puig M."/>
            <person name="Quesneville H."/>
            <person name="Ram K.R."/>
            <person name="Rand D."/>
            <person name="Rasmussen M.D."/>
            <person name="Reed L.K."/>
            <person name="Reenan R."/>
            <person name="Reily A."/>
            <person name="Remington K.A."/>
            <person name="Rieger T.T."/>
            <person name="Ritchie M.G."/>
            <person name="Robin C."/>
            <person name="Rogers Y.H."/>
            <person name="Rohde C."/>
            <person name="Rozas J."/>
            <person name="Rubenfield M.J."/>
            <person name="Ruiz A."/>
            <person name="Russo S."/>
            <person name="Salzberg S.L."/>
            <person name="Sanchez-Gracia A."/>
            <person name="Saranga D.J."/>
            <person name="Sato H."/>
            <person name="Schaeffer S.W."/>
            <person name="Schatz M.C."/>
            <person name="Schlenke T."/>
            <person name="Schwartz R."/>
            <person name="Segarra C."/>
            <person name="Singh R.S."/>
            <person name="Sirot L."/>
            <person name="Sirota M."/>
            <person name="Sisneros N.B."/>
            <person name="Smith C.D."/>
            <person name="Smith T.F."/>
            <person name="Spieth J."/>
            <person name="Stage D.E."/>
            <person name="Stark A."/>
            <person name="Stephan W."/>
            <person name="Strausberg R.L."/>
            <person name="Strempel S."/>
            <person name="Sturgill D."/>
            <person name="Sutton G."/>
            <person name="Sutton G.G."/>
            <person name="Tao W."/>
            <person name="Teichmann S."/>
            <person name="Tobari Y.N."/>
            <person name="Tomimura Y."/>
            <person name="Tsolas J.M."/>
            <person name="Valente V.L."/>
            <person name="Venter E."/>
            <person name="Venter J.C."/>
            <person name="Vicario S."/>
            <person name="Vieira F.G."/>
            <person name="Vilella A.J."/>
            <person name="Villasante A."/>
            <person name="Walenz B."/>
            <person name="Wang J."/>
            <person name="Wasserman M."/>
            <person name="Watts T."/>
            <person name="Wilson D."/>
            <person name="Wilson R.K."/>
            <person name="Wing R.A."/>
            <person name="Wolfner M.F."/>
            <person name="Wong A."/>
            <person name="Wong G.K."/>
            <person name="Wu C.I."/>
            <person name="Wu G."/>
            <person name="Yamamoto D."/>
            <person name="Yang H.P."/>
            <person name="Yang S.P."/>
            <person name="Yorke J.A."/>
            <person name="Yoshida K."/>
            <person name="Zdobnov E."/>
            <person name="Zhang P."/>
            <person name="Zhang Y."/>
            <person name="Zimin A.V."/>
            <person name="Baldwin J."/>
            <person name="Abdouelleil A."/>
            <person name="Abdulkadir J."/>
            <person name="Abebe A."/>
            <person name="Abera B."/>
            <person name="Abreu J."/>
            <person name="Acer S.C."/>
            <person name="Aftuck L."/>
            <person name="Alexander A."/>
            <person name="An P."/>
            <person name="Anderson E."/>
            <person name="Anderson S."/>
            <person name="Arachi H."/>
            <person name="Azer M."/>
            <person name="Bachantsang P."/>
            <person name="Barry A."/>
            <person name="Bayul T."/>
            <person name="Berlin A."/>
            <person name="Bessette D."/>
            <person name="Bloom T."/>
            <person name="Blye J."/>
            <person name="Boguslavskiy L."/>
            <person name="Bonnet C."/>
            <person name="Boukhgalter B."/>
            <person name="Bourzgui I."/>
            <person name="Brown A."/>
            <person name="Cahill P."/>
            <person name="Channer S."/>
            <person name="Cheshatsang Y."/>
            <person name="Chuda L."/>
            <person name="Citroen M."/>
            <person name="Collymore A."/>
            <person name="Cooke P."/>
            <person name="Costello M."/>
            <person name="D'Aco K."/>
            <person name="Daza R."/>
            <person name="De Haan G."/>
            <person name="DeGray S."/>
            <person name="DeMaso C."/>
            <person name="Dhargay N."/>
            <person name="Dooley K."/>
            <person name="Dooley E."/>
            <person name="Doricent M."/>
            <person name="Dorje P."/>
            <person name="Dorjee K."/>
            <person name="Dupes A."/>
            <person name="Elong R."/>
            <person name="Falk J."/>
            <person name="Farina A."/>
            <person name="Faro S."/>
            <person name="Ferguson D."/>
            <person name="Fisher S."/>
            <person name="Foley C.D."/>
            <person name="Franke A."/>
            <person name="Friedrich D."/>
            <person name="Gadbois L."/>
            <person name="Gearin G."/>
            <person name="Gearin C.R."/>
            <person name="Giannoukos G."/>
            <person name="Goode T."/>
            <person name="Graham J."/>
            <person name="Grandbois E."/>
            <person name="Grewal S."/>
            <person name="Gyaltsen K."/>
            <person name="Hafez N."/>
            <person name="Hagos B."/>
            <person name="Hall J."/>
            <person name="Henson C."/>
            <person name="Hollinger A."/>
            <person name="Honan T."/>
            <person name="Huard M.D."/>
            <person name="Hughes L."/>
            <person name="Hurhula B."/>
            <person name="Husby M.E."/>
            <person name="Kamat A."/>
            <person name="Kanga B."/>
            <person name="Kashin S."/>
            <person name="Khazanovich D."/>
            <person name="Kisner P."/>
            <person name="Lance K."/>
            <person name="Lara M."/>
            <person name="Lee W."/>
            <person name="Lennon N."/>
            <person name="Letendre F."/>
            <person name="LeVine R."/>
            <person name="Lipovsky A."/>
            <person name="Liu X."/>
            <person name="Liu J."/>
            <person name="Liu S."/>
            <person name="Lokyitsang T."/>
            <person name="Lokyitsang Y."/>
            <person name="Lubonja R."/>
            <person name="Lui A."/>
            <person name="MacDonald P."/>
            <person name="Magnisalis V."/>
            <person name="Maru K."/>
            <person name="Matthews C."/>
            <person name="McCusker W."/>
            <person name="McDonough S."/>
            <person name="Mehta T."/>
            <person name="Meldrim J."/>
            <person name="Meneus L."/>
            <person name="Mihai O."/>
            <person name="Mihalev A."/>
            <person name="Mihova T."/>
            <person name="Mittelman R."/>
            <person name="Mlenga V."/>
            <person name="Montmayeur A."/>
            <person name="Mulrain L."/>
            <person name="Navidi A."/>
            <person name="Naylor J."/>
            <person name="Negash T."/>
            <person name="Nguyen T."/>
            <person name="Nguyen N."/>
            <person name="Nicol R."/>
            <person name="Norbu C."/>
            <person name="Norbu N."/>
            <person name="Novod N."/>
            <person name="O'Neill B."/>
            <person name="Osman S."/>
            <person name="Markiewicz E."/>
            <person name="Oyono O.L."/>
            <person name="Patti C."/>
            <person name="Phunkhang P."/>
            <person name="Pierre F."/>
            <person name="Priest M."/>
            <person name="Raghuraman S."/>
            <person name="Rege F."/>
            <person name="Reyes R."/>
            <person name="Rise C."/>
            <person name="Rogov P."/>
            <person name="Ross K."/>
            <person name="Ryan E."/>
            <person name="Settipalli S."/>
            <person name="Shea T."/>
            <person name="Sherpa N."/>
            <person name="Shi L."/>
            <person name="Shih D."/>
            <person name="Sparrow T."/>
            <person name="Spaulding J."/>
            <person name="Stalker J."/>
            <person name="Stange-Thomann N."/>
            <person name="Stavropoulos S."/>
            <person name="Stone C."/>
            <person name="Strader C."/>
            <person name="Tesfaye S."/>
            <person name="Thomson T."/>
            <person name="Thoulutsang Y."/>
            <person name="Thoulutsang D."/>
            <person name="Topham K."/>
            <person name="Topping I."/>
            <person name="Tsamla T."/>
            <person name="Vassiliev H."/>
            <person name="Vo A."/>
            <person name="Wangchuk T."/>
            <person name="Wangdi T."/>
            <person name="Weiand M."/>
            <person name="Wilkinson J."/>
            <person name="Wilson A."/>
            <person name="Yadav S."/>
            <person name="Young G."/>
            <person name="Yu Q."/>
            <person name="Zembek L."/>
            <person name="Zhong D."/>
            <person name="Zimmer A."/>
            <person name="Zwirko Z."/>
            <person name="Jaffe D.B."/>
            <person name="Alvarez P."/>
            <person name="Brockman W."/>
            <person name="Butler J."/>
            <person name="Chin C."/>
            <person name="Gnerre S."/>
            <person name="Grabherr M."/>
            <person name="Kleber M."/>
            <person name="Mauceli E."/>
            <person name="MacCallum I."/>
        </authorList>
    </citation>
    <scope>NUCLEOTIDE SEQUENCE [LARGE SCALE GENOMIC DNA]</scope>
    <source>
        <strain evidence="2">Tucson 15287-2541.00</strain>
    </source>
</reference>
<dbReference type="EMBL" id="CH916382">
    <property type="protein sequence ID" value="EDV99493.1"/>
    <property type="molecule type" value="Genomic_DNA"/>
</dbReference>
<accession>B4JZY5</accession>
<dbReference type="HOGENOM" id="CLU_1290153_0_0_1"/>